<dbReference type="PANTHER" id="PTHR47326">
    <property type="entry name" value="TRANSPOSABLE ELEMENT TC3 TRANSPOSASE-LIKE PROTEIN"/>
    <property type="match status" value="1"/>
</dbReference>
<evidence type="ECO:0000313" key="2">
    <source>
        <dbReference type="Proteomes" id="UP000299102"/>
    </source>
</evidence>
<keyword evidence="2" id="KW-1185">Reference proteome</keyword>
<protein>
    <submittedName>
        <fullName evidence="1">Uncharacterized protein</fullName>
    </submittedName>
</protein>
<organism evidence="1 2">
    <name type="scientific">Eumeta variegata</name>
    <name type="common">Bagworm moth</name>
    <name type="synonym">Eumeta japonica</name>
    <dbReference type="NCBI Taxonomy" id="151549"/>
    <lineage>
        <taxon>Eukaryota</taxon>
        <taxon>Metazoa</taxon>
        <taxon>Ecdysozoa</taxon>
        <taxon>Arthropoda</taxon>
        <taxon>Hexapoda</taxon>
        <taxon>Insecta</taxon>
        <taxon>Pterygota</taxon>
        <taxon>Neoptera</taxon>
        <taxon>Endopterygota</taxon>
        <taxon>Lepidoptera</taxon>
        <taxon>Glossata</taxon>
        <taxon>Ditrysia</taxon>
        <taxon>Tineoidea</taxon>
        <taxon>Psychidae</taxon>
        <taxon>Oiketicinae</taxon>
        <taxon>Eumeta</taxon>
    </lineage>
</organism>
<dbReference type="InterPro" id="IPR036397">
    <property type="entry name" value="RNaseH_sf"/>
</dbReference>
<accession>A0A4C1T358</accession>
<name>A0A4C1T358_EUMVA</name>
<sequence length="106" mass="12249">MNRLTSHAKSHIARTTFGDSLLSHFGSVNWPPTFCDVTPLDYFLWGYIKSLVYADKPQTLNHLKDNIRMLLPIYGHKGWKKSSKLDSRLDCIRRGGHMPQNYLSDK</sequence>
<dbReference type="OrthoDB" id="9971063at2759"/>
<dbReference type="Proteomes" id="UP000299102">
    <property type="component" value="Unassembled WGS sequence"/>
</dbReference>
<reference evidence="1 2" key="1">
    <citation type="journal article" date="2019" name="Commun. Biol.">
        <title>The bagworm genome reveals a unique fibroin gene that provides high tensile strength.</title>
        <authorList>
            <person name="Kono N."/>
            <person name="Nakamura H."/>
            <person name="Ohtoshi R."/>
            <person name="Tomita M."/>
            <person name="Numata K."/>
            <person name="Arakawa K."/>
        </authorList>
    </citation>
    <scope>NUCLEOTIDE SEQUENCE [LARGE SCALE GENOMIC DNA]</scope>
</reference>
<dbReference type="PANTHER" id="PTHR47326:SF1">
    <property type="entry name" value="HTH PSQ-TYPE DOMAIN-CONTAINING PROTEIN"/>
    <property type="match status" value="1"/>
</dbReference>
<dbReference type="Gene3D" id="3.30.420.10">
    <property type="entry name" value="Ribonuclease H-like superfamily/Ribonuclease H"/>
    <property type="match status" value="1"/>
</dbReference>
<evidence type="ECO:0000313" key="1">
    <source>
        <dbReference type="EMBL" id="GBP08000.1"/>
    </source>
</evidence>
<dbReference type="AlphaFoldDB" id="A0A4C1T358"/>
<proteinExistence type="predicted"/>
<dbReference type="STRING" id="151549.A0A4C1T358"/>
<dbReference type="EMBL" id="BGZK01004265">
    <property type="protein sequence ID" value="GBP08000.1"/>
    <property type="molecule type" value="Genomic_DNA"/>
</dbReference>
<gene>
    <name evidence="1" type="ORF">EVAR_71286_1</name>
</gene>
<comment type="caution">
    <text evidence="1">The sequence shown here is derived from an EMBL/GenBank/DDBJ whole genome shotgun (WGS) entry which is preliminary data.</text>
</comment>
<dbReference type="GO" id="GO:0003676">
    <property type="term" value="F:nucleic acid binding"/>
    <property type="evidence" value="ECO:0007669"/>
    <property type="project" value="InterPro"/>
</dbReference>